<accession>A0ABP3YB81</accession>
<evidence type="ECO:0000256" key="1">
    <source>
        <dbReference type="ARBA" id="ARBA00022723"/>
    </source>
</evidence>
<evidence type="ECO:0000313" key="4">
    <source>
        <dbReference type="EMBL" id="GAA0876917.1"/>
    </source>
</evidence>
<organism evidence="4 5">
    <name type="scientific">Wandonia haliotis</name>
    <dbReference type="NCBI Taxonomy" id="574963"/>
    <lineage>
        <taxon>Bacteria</taxon>
        <taxon>Pseudomonadati</taxon>
        <taxon>Bacteroidota</taxon>
        <taxon>Flavobacteriia</taxon>
        <taxon>Flavobacteriales</taxon>
        <taxon>Crocinitomicaceae</taxon>
        <taxon>Wandonia</taxon>
    </lineage>
</organism>
<dbReference type="Gene3D" id="3.40.718.10">
    <property type="entry name" value="Isopropylmalate Dehydrogenase"/>
    <property type="match status" value="1"/>
</dbReference>
<keyword evidence="1" id="KW-0479">Metal-binding</keyword>
<evidence type="ECO:0000256" key="2">
    <source>
        <dbReference type="ARBA" id="ARBA00023002"/>
    </source>
</evidence>
<dbReference type="Proteomes" id="UP001501126">
    <property type="component" value="Unassembled WGS sequence"/>
</dbReference>
<dbReference type="Pfam" id="PF04166">
    <property type="entry name" value="PdxA"/>
    <property type="match status" value="1"/>
</dbReference>
<evidence type="ECO:0000256" key="3">
    <source>
        <dbReference type="ARBA" id="ARBA00023027"/>
    </source>
</evidence>
<proteinExistence type="predicted"/>
<protein>
    <submittedName>
        <fullName evidence="4">4-hydroxythreonine-4-phosphate dehydrogenase PdxA</fullName>
    </submittedName>
</protein>
<keyword evidence="2" id="KW-0560">Oxidoreductase</keyword>
<keyword evidence="3" id="KW-0520">NAD</keyword>
<comment type="caution">
    <text evidence="4">The sequence shown here is derived from an EMBL/GenBank/DDBJ whole genome shotgun (WGS) entry which is preliminary data.</text>
</comment>
<dbReference type="SUPFAM" id="SSF53659">
    <property type="entry name" value="Isocitrate/Isopropylmalate dehydrogenase-like"/>
    <property type="match status" value="1"/>
</dbReference>
<reference evidence="5" key="1">
    <citation type="journal article" date="2019" name="Int. J. Syst. Evol. Microbiol.">
        <title>The Global Catalogue of Microorganisms (GCM) 10K type strain sequencing project: providing services to taxonomists for standard genome sequencing and annotation.</title>
        <authorList>
            <consortium name="The Broad Institute Genomics Platform"/>
            <consortium name="The Broad Institute Genome Sequencing Center for Infectious Disease"/>
            <person name="Wu L."/>
            <person name="Ma J."/>
        </authorList>
    </citation>
    <scope>NUCLEOTIDE SEQUENCE [LARGE SCALE GENOMIC DNA]</scope>
    <source>
        <strain evidence="5">JCM 16083</strain>
    </source>
</reference>
<dbReference type="PANTHER" id="PTHR30004">
    <property type="entry name" value="4-HYDROXYTHREONINE-4-PHOSPHATE DEHYDROGENASE"/>
    <property type="match status" value="1"/>
</dbReference>
<dbReference type="PANTHER" id="PTHR30004:SF6">
    <property type="entry name" value="D-THREONATE 4-PHOSPHATE DEHYDROGENASE"/>
    <property type="match status" value="1"/>
</dbReference>
<dbReference type="NCBIfam" id="TIGR00557">
    <property type="entry name" value="pdxA"/>
    <property type="match status" value="1"/>
</dbReference>
<dbReference type="InterPro" id="IPR005255">
    <property type="entry name" value="PdxA_fam"/>
</dbReference>
<gene>
    <name evidence="4" type="primary">pdxA</name>
    <name evidence="4" type="ORF">GCM10009118_33270</name>
</gene>
<dbReference type="RefSeq" id="WP_343790730.1">
    <property type="nucleotide sequence ID" value="NZ_BAAAFH010000022.1"/>
</dbReference>
<sequence>MENRQPVRVGISIGDVNGIGPEVTIKALSDNRILQDCSVVIYASTRTLSFYKKAIKEHDFQYQSIKTADQIDPRKINVINCWGDDLRIEPGQKTEAGGKHAFLSLEAATADLAANKIDVLVTAPISKETIQKAGFQFPGHTEYLADMSGVAEALMMMVSENLRVALVSSHIALKEVPEQLTKEKILNKIKALNTSLKRDFKIVRPKIAVLGLNPHAGEKGAMGQEESEVITPAIQAAKQEDILVNGPFPADGFFGSEARKHYDAVLAMYHDQGLAPFKALAFDSGVNFTAGLPVVRTSPDHGTAFDIAGKGIASETSMRSAIYLAVDIYRNREFIREIEANPLQSQPQNNKGRD</sequence>
<name>A0ABP3YB81_9FLAO</name>
<evidence type="ECO:0000313" key="5">
    <source>
        <dbReference type="Proteomes" id="UP001501126"/>
    </source>
</evidence>
<dbReference type="EMBL" id="BAAAFH010000022">
    <property type="protein sequence ID" value="GAA0876917.1"/>
    <property type="molecule type" value="Genomic_DNA"/>
</dbReference>
<keyword evidence="5" id="KW-1185">Reference proteome</keyword>